<sequence>MYKNDNFHLSLEEINNTISIPKRKKVFLLILWDSQVWALVTVGYMDPGNWSTSIQGGAIYGYLKYAAHL</sequence>
<accession>A0AAW8CQI9</accession>
<proteinExistence type="predicted"/>
<gene>
    <name evidence="1" type="ORF">QJU78_06175</name>
</gene>
<evidence type="ECO:0000313" key="1">
    <source>
        <dbReference type="EMBL" id="MDP8187355.1"/>
    </source>
</evidence>
<comment type="caution">
    <text evidence="1">The sequence shown here is derived from an EMBL/GenBank/DDBJ whole genome shotgun (WGS) entry which is preliminary data.</text>
</comment>
<organism evidence="1 2">
    <name type="scientific">Pasteurella atlantica</name>
    <dbReference type="NCBI Taxonomy" id="2827233"/>
    <lineage>
        <taxon>Bacteria</taxon>
        <taxon>Pseudomonadati</taxon>
        <taxon>Pseudomonadota</taxon>
        <taxon>Gammaproteobacteria</taxon>
        <taxon>Pasteurellales</taxon>
        <taxon>Pasteurellaceae</taxon>
        <taxon>Pasteurella</taxon>
    </lineage>
</organism>
<protein>
    <submittedName>
        <fullName evidence="1">Uncharacterized protein</fullName>
    </submittedName>
</protein>
<dbReference type="AlphaFoldDB" id="A0AAW8CQI9"/>
<name>A0AAW8CQI9_9PAST</name>
<evidence type="ECO:0000313" key="2">
    <source>
        <dbReference type="Proteomes" id="UP001230466"/>
    </source>
</evidence>
<reference evidence="1" key="1">
    <citation type="journal article" date="2023" name="Front. Microbiol.">
        <title>Phylogeography and host specificity of Pasteurellaceae pathogenic to sea-farmed fish in the north-east Atlantic.</title>
        <authorList>
            <person name="Gulla S."/>
            <person name="Colquhoun D.J."/>
            <person name="Olsen A.B."/>
            <person name="Spilsberg B."/>
            <person name="Lagesen K."/>
            <person name="Aakesson C.P."/>
            <person name="Strom S."/>
            <person name="Manji F."/>
            <person name="Birkbeck T.H."/>
            <person name="Nilsen H.K."/>
        </authorList>
    </citation>
    <scope>NUCLEOTIDE SEQUENCE</scope>
    <source>
        <strain evidence="1">VIB1234</strain>
    </source>
</reference>
<dbReference type="EMBL" id="JASAYJ010000011">
    <property type="protein sequence ID" value="MDP8187355.1"/>
    <property type="molecule type" value="Genomic_DNA"/>
</dbReference>
<dbReference type="Proteomes" id="UP001230466">
    <property type="component" value="Unassembled WGS sequence"/>
</dbReference>
<dbReference type="RefSeq" id="WP_211597999.1">
    <property type="nucleotide sequence ID" value="NZ_JAGRQI010000011.1"/>
</dbReference>